<sequence length="29" mass="3064">MASVVDVSGSAYRRRGARMLVCPLIAARG</sequence>
<proteinExistence type="predicted"/>
<comment type="caution">
    <text evidence="2">The sequence shown here is derived from an EMBL/GenBank/DDBJ whole genome shotgun (WGS) entry which is preliminary data.</text>
</comment>
<accession>A0A243W6I4</accession>
<protein>
    <recommendedName>
        <fullName evidence="1">XdhC- CoxI domain-containing protein</fullName>
    </recommendedName>
</protein>
<dbReference type="InterPro" id="IPR003777">
    <property type="entry name" value="XdhC_CoxI"/>
</dbReference>
<evidence type="ECO:0000259" key="1">
    <source>
        <dbReference type="Pfam" id="PF02625"/>
    </source>
</evidence>
<reference evidence="2 3" key="1">
    <citation type="submission" date="2017-01" db="EMBL/GenBank/DDBJ databases">
        <title>A new Hymenobacter.</title>
        <authorList>
            <person name="Liang Y."/>
            <person name="Feng F."/>
        </authorList>
    </citation>
    <scope>NUCLEOTIDE SEQUENCE [LARGE SCALE GENOMIC DNA]</scope>
    <source>
        <strain evidence="2">MIMBbqt21</strain>
    </source>
</reference>
<dbReference type="EMBL" id="MTSE01000030">
    <property type="protein sequence ID" value="OUJ69839.1"/>
    <property type="molecule type" value="Genomic_DNA"/>
</dbReference>
<evidence type="ECO:0000313" key="2">
    <source>
        <dbReference type="EMBL" id="OUJ69839.1"/>
    </source>
</evidence>
<dbReference type="AlphaFoldDB" id="A0A243W6I4"/>
<keyword evidence="3" id="KW-1185">Reference proteome</keyword>
<feature type="domain" description="XdhC- CoxI" evidence="1">
    <location>
        <begin position="1"/>
        <end position="23"/>
    </location>
</feature>
<dbReference type="Proteomes" id="UP000194873">
    <property type="component" value="Unassembled WGS sequence"/>
</dbReference>
<name>A0A243W6I4_9BACT</name>
<dbReference type="Pfam" id="PF02625">
    <property type="entry name" value="XdhC_CoxI"/>
    <property type="match status" value="1"/>
</dbReference>
<gene>
    <name evidence="2" type="ORF">BXP70_25960</name>
</gene>
<evidence type="ECO:0000313" key="3">
    <source>
        <dbReference type="Proteomes" id="UP000194873"/>
    </source>
</evidence>
<organism evidence="2 3">
    <name type="scientific">Hymenobacter crusticola</name>
    <dbReference type="NCBI Taxonomy" id="1770526"/>
    <lineage>
        <taxon>Bacteria</taxon>
        <taxon>Pseudomonadati</taxon>
        <taxon>Bacteroidota</taxon>
        <taxon>Cytophagia</taxon>
        <taxon>Cytophagales</taxon>
        <taxon>Hymenobacteraceae</taxon>
        <taxon>Hymenobacter</taxon>
    </lineage>
</organism>